<dbReference type="Gene3D" id="1.25.10.10">
    <property type="entry name" value="Leucine-rich Repeat Variant"/>
    <property type="match status" value="1"/>
</dbReference>
<dbReference type="GO" id="GO:0030488">
    <property type="term" value="P:tRNA methylation"/>
    <property type="evidence" value="ECO:0007669"/>
    <property type="project" value="TreeGrafter"/>
</dbReference>
<dbReference type="InterPro" id="IPR056843">
    <property type="entry name" value="THADA-like_TPR"/>
</dbReference>
<dbReference type="PANTHER" id="PTHR14387:SF0">
    <property type="entry name" value="DUF2428 DOMAIN-CONTAINING PROTEIN"/>
    <property type="match status" value="1"/>
</dbReference>
<feature type="domain" description="DUF2428" evidence="2">
    <location>
        <begin position="462"/>
        <end position="686"/>
    </location>
</feature>
<comment type="similarity">
    <text evidence="1">Belongs to the THADA family.</text>
</comment>
<proteinExistence type="inferred from homology"/>
<evidence type="ECO:0000259" key="3">
    <source>
        <dbReference type="Pfam" id="PF25150"/>
    </source>
</evidence>
<dbReference type="OrthoDB" id="6614653at2759"/>
<evidence type="ECO:0000259" key="2">
    <source>
        <dbReference type="Pfam" id="PF10350"/>
    </source>
</evidence>
<evidence type="ECO:0000256" key="1">
    <source>
        <dbReference type="ARBA" id="ARBA00010409"/>
    </source>
</evidence>
<evidence type="ECO:0000313" key="4">
    <source>
        <dbReference type="EMBL" id="QQP35675.1"/>
    </source>
</evidence>
<feature type="non-terminal residue" evidence="4">
    <location>
        <position position="1"/>
    </location>
</feature>
<dbReference type="Proteomes" id="UP000595437">
    <property type="component" value="Chromosome 18"/>
</dbReference>
<dbReference type="InterPro" id="IPR016024">
    <property type="entry name" value="ARM-type_fold"/>
</dbReference>
<dbReference type="InterPro" id="IPR011989">
    <property type="entry name" value="ARM-like"/>
</dbReference>
<organism evidence="4 5">
    <name type="scientific">Caligus rogercresseyi</name>
    <name type="common">Sea louse</name>
    <dbReference type="NCBI Taxonomy" id="217165"/>
    <lineage>
        <taxon>Eukaryota</taxon>
        <taxon>Metazoa</taxon>
        <taxon>Ecdysozoa</taxon>
        <taxon>Arthropoda</taxon>
        <taxon>Crustacea</taxon>
        <taxon>Multicrustacea</taxon>
        <taxon>Hexanauplia</taxon>
        <taxon>Copepoda</taxon>
        <taxon>Siphonostomatoida</taxon>
        <taxon>Caligidae</taxon>
        <taxon>Caligus</taxon>
    </lineage>
</organism>
<reference evidence="5" key="1">
    <citation type="submission" date="2021-01" db="EMBL/GenBank/DDBJ databases">
        <title>Caligus Genome Assembly.</title>
        <authorList>
            <person name="Gallardo-Escarate C."/>
        </authorList>
    </citation>
    <scope>NUCLEOTIDE SEQUENCE [LARGE SCALE GENOMIC DNA]</scope>
</reference>
<feature type="domain" description="tRNA (32-2'-O)-methyltransferase regulator THADA-like TPR repeats region" evidence="3">
    <location>
        <begin position="140"/>
        <end position="285"/>
    </location>
</feature>
<evidence type="ECO:0000313" key="5">
    <source>
        <dbReference type="Proteomes" id="UP000595437"/>
    </source>
</evidence>
<sequence length="1306" mass="147759">DVEGLRGRLESFKGKKTDFPARLHASRIKITFQKSWKSKFKYGLLLILHSHVPSLEKDASESLEELLESNFLASLGCNLFRVLLRSMHRDTWEKTFQPHGIFEDPLGSCNSSAIAPGCLKSLICSLSDIPPSPDVISLQLCILKTLRMNGHLPEIQDEFFDQLLACKDHASPHVRISVLAVISQTLKKGVPPTHREFELFRSFIASNLNIDSSSFRQKLLSHFTAFLLRLRDYCIKSLKSNADIILPYMKGVDSLEKLLVSSIYPGGNYQITITSLSLLDVLNKLFYMAEENAKFKTSGVISPQEKYGLLLFFSETTKNRDILLRCKDLIRFPSPSKDDLEALCRSAERLSHSSKISEVEASADYYFIFNVWRGGSPLIPEFSQLLSTYNSLLDQFSGGSHNILRVIKEHSAMNGLLHVLRKVNLPLRGISHESLKSLVGSLERGVRTMLRLMNVDDQEEKSFFCSNGTIYHELIEISGDHQLVLSCAWLNIKESALIAGCLVKECDLVHELTKGTTENAFTLDSDLVHRCFELVMNILRCCRHKGVMEGTISAVEDISTRLLSEKSPWKEIPGAILNKVLQEIVYQSNSATRRSAGIPMLLQGLVSSEARLRRDSKLLETSIEGLLSLASESQGSIKETQDSSCSHALHILKSLVNNSFLSLGIAPFLEPIFKVCVRNFNSESWAIRNASLQLFGSLQPRLTGQKFLRDEDSELNNTLTKDFFHRHSGLSDNDPHDPYEGSRSYLRAFIPHFDSPHINVRRLSTRCFARFSVNLEEDFQELLCFLGISSGSANLIHSLSYLLESLPVNSWIGHVFGKIFGSYPCYEIRAVIRPSFDFSNWSLFKRNVFEVALIDGKHMEALVEGILEHSSNESSESWSNFFLEYFMSEDERIRLASSRLLTSFSSQSRLPLLEKLILSHGESHKRTFKEISYHAILDMLLRNEDLIPRALVVFPGLKRNPFLFPTENQRAHPGYYSLYEMDESGEKEDTLSKESNGEFDAIARSRLLESLSRIKDLIEDSTEAIELQEAIYMITQSSRSEKVKSLGLIMLSILCRTLPGGLRDSKYSSGLCREISRYSDGHVSEAYRLNACRASTLLATPQVFSQLDVDSQSHIFGSLWEFLSDENEEIRLQSISFVSELSESLLLPLSLVNAKRTFLRIILRMHPLDFPSIPPFKDFLTLSSDMGALENEEPFTQRSAYLFESNDGLNVFVDKVDDSLVIQNELIFSKKEVFMDADAADRCKRLYPKIKGLLKAYPHLSFSPLWSNKVYPSLVKVHCLLSVLPEVPPEVEPLRKVLSNILIKCK</sequence>
<gene>
    <name evidence="4" type="ORF">FKW44_023962</name>
</gene>
<dbReference type="Pfam" id="PF10350">
    <property type="entry name" value="DUF2428"/>
    <property type="match status" value="1"/>
</dbReference>
<dbReference type="GO" id="GO:0005829">
    <property type="term" value="C:cytosol"/>
    <property type="evidence" value="ECO:0007669"/>
    <property type="project" value="TreeGrafter"/>
</dbReference>
<dbReference type="PANTHER" id="PTHR14387">
    <property type="entry name" value="THADA/DEATH RECEPTOR INTERACTING PROTEIN"/>
    <property type="match status" value="1"/>
</dbReference>
<dbReference type="EMBL" id="CP045907">
    <property type="protein sequence ID" value="QQP35675.1"/>
    <property type="molecule type" value="Genomic_DNA"/>
</dbReference>
<dbReference type="InterPro" id="IPR019442">
    <property type="entry name" value="THADA/TRM732_DUF2428"/>
</dbReference>
<protein>
    <submittedName>
        <fullName evidence="4">Thyroid adenomaassociated protein -like protein</fullName>
    </submittedName>
</protein>
<name>A0A7T8GQ40_CALRO</name>
<dbReference type="InterPro" id="IPR051954">
    <property type="entry name" value="tRNA_methyltransferase_THADA"/>
</dbReference>
<dbReference type="Pfam" id="PF25150">
    <property type="entry name" value="TPR_Trm732"/>
    <property type="match status" value="1"/>
</dbReference>
<keyword evidence="5" id="KW-1185">Reference proteome</keyword>
<dbReference type="SUPFAM" id="SSF48371">
    <property type="entry name" value="ARM repeat"/>
    <property type="match status" value="1"/>
</dbReference>
<accession>A0A7T8GQ40</accession>